<dbReference type="SMART" id="SM00870">
    <property type="entry name" value="Asparaginase"/>
    <property type="match status" value="1"/>
</dbReference>
<dbReference type="InterPro" id="IPR037152">
    <property type="entry name" value="L-asparaginase_N_sf"/>
</dbReference>
<dbReference type="InterPro" id="IPR027475">
    <property type="entry name" value="Asparaginase/glutaminase_AS2"/>
</dbReference>
<dbReference type="Pfam" id="PF00710">
    <property type="entry name" value="Asparaginase"/>
    <property type="match status" value="1"/>
</dbReference>
<feature type="active site" description="O-isoaspartyl threonine intermediate" evidence="1">
    <location>
        <position position="22"/>
    </location>
</feature>
<evidence type="ECO:0000256" key="1">
    <source>
        <dbReference type="PIRSR" id="PIRSR001220-1"/>
    </source>
</evidence>
<dbReference type="InterPro" id="IPR006034">
    <property type="entry name" value="Asparaginase/glutaminase-like"/>
</dbReference>
<evidence type="ECO:0000313" key="7">
    <source>
        <dbReference type="Proteomes" id="UP000078463"/>
    </source>
</evidence>
<dbReference type="PANTHER" id="PTHR11707:SF28">
    <property type="entry name" value="60 KDA LYSOPHOSPHOLIPASE"/>
    <property type="match status" value="1"/>
</dbReference>
<dbReference type="PANTHER" id="PTHR11707">
    <property type="entry name" value="L-ASPARAGINASE"/>
    <property type="match status" value="1"/>
</dbReference>
<dbReference type="PIRSF" id="PIRSF001220">
    <property type="entry name" value="L-ASNase_gatD"/>
    <property type="match status" value="1"/>
</dbReference>
<name>A0A191UDA7_9BURK</name>
<feature type="binding site" evidence="2">
    <location>
        <position position="71"/>
    </location>
    <ligand>
        <name>substrate</name>
    </ligand>
</feature>
<feature type="domain" description="L-asparaginase N-terminal" evidence="4">
    <location>
        <begin position="13"/>
        <end position="191"/>
    </location>
</feature>
<dbReference type="Pfam" id="PF17763">
    <property type="entry name" value="Asparaginase_C"/>
    <property type="match status" value="1"/>
</dbReference>
<feature type="active site" evidence="3">
    <location>
        <position position="104"/>
    </location>
</feature>
<feature type="binding site" evidence="2">
    <location>
        <begin position="104"/>
        <end position="105"/>
    </location>
    <ligand>
        <name>substrate</name>
    </ligand>
</feature>
<dbReference type="OrthoDB" id="9788068at2"/>
<protein>
    <submittedName>
        <fullName evidence="6">L-asparaginase</fullName>
    </submittedName>
</protein>
<dbReference type="EMBL" id="CP015922">
    <property type="protein sequence ID" value="ANI98994.1"/>
    <property type="molecule type" value="Genomic_DNA"/>
</dbReference>
<dbReference type="Proteomes" id="UP000078463">
    <property type="component" value="Chromosome"/>
</dbReference>
<dbReference type="InterPro" id="IPR027474">
    <property type="entry name" value="L-asparaginase_N"/>
</dbReference>
<dbReference type="PROSITE" id="PS00917">
    <property type="entry name" value="ASN_GLN_ASE_2"/>
    <property type="match status" value="1"/>
</dbReference>
<dbReference type="Gene3D" id="3.40.50.40">
    <property type="match status" value="1"/>
</dbReference>
<sequence>MSSIQTKAENNPHILVLGMGGTIAGIASNPEDSPLKYEAGQIAVGSLLAHIRSAIPEGIALVSHQVANINSRNLSEPLLSLLGETVRQALDNPMVKGVVLTHGTDTMEETGVFLQLTCGRSAQDLGKRVIITGAMLPSNASKADGPSNLLDAIRWASTPLENCPGGIYAVMDGRGCLAMDLAKRHATDLNAPIQASPSSSVGLINPSWLSGVKAVEAAWLEDLPIPAGNEWPWVEILTSHAGARAETVSHWLDTRVQGLVIAGSGMGGFHDEWAKPLAGATKRGIALVRTTRTGAGTTKQDIPEMDLAGCMASGTLSAPRARIALQLALNAEKQAKLAGKSLTWQDFFARIALLPEFRVRV</sequence>
<dbReference type="InterPro" id="IPR036152">
    <property type="entry name" value="Asp/glu_Ase-like_sf"/>
</dbReference>
<dbReference type="InterPro" id="IPR027473">
    <property type="entry name" value="L-asparaginase_C"/>
</dbReference>
<dbReference type="InterPro" id="IPR040919">
    <property type="entry name" value="Asparaginase_C"/>
</dbReference>
<evidence type="ECO:0000256" key="2">
    <source>
        <dbReference type="PIRSR" id="PIRSR001220-2"/>
    </source>
</evidence>
<dbReference type="PIRSF" id="PIRSF500176">
    <property type="entry name" value="L_ASNase"/>
    <property type="match status" value="1"/>
</dbReference>
<dbReference type="AlphaFoldDB" id="A0A191UDA7"/>
<feature type="domain" description="Asparaginase/glutaminase C-terminal" evidence="5">
    <location>
        <begin position="234"/>
        <end position="335"/>
    </location>
</feature>
<dbReference type="PROSITE" id="PS51732">
    <property type="entry name" value="ASN_GLN_ASE_3"/>
    <property type="match status" value="1"/>
</dbReference>
<dbReference type="RefSeq" id="WP_068947999.1">
    <property type="nucleotide sequence ID" value="NZ_CP015922.1"/>
</dbReference>
<organism evidence="6 7">
    <name type="scientific">Polynucleobacter wuianus</name>
    <dbReference type="NCBI Taxonomy" id="1743168"/>
    <lineage>
        <taxon>Bacteria</taxon>
        <taxon>Pseudomonadati</taxon>
        <taxon>Pseudomonadota</taxon>
        <taxon>Betaproteobacteria</taxon>
        <taxon>Burkholderiales</taxon>
        <taxon>Burkholderiaceae</taxon>
        <taxon>Polynucleobacter</taxon>
    </lineage>
</organism>
<accession>A0A191UDA7</accession>
<dbReference type="SUPFAM" id="SSF53774">
    <property type="entry name" value="Glutaminase/Asparaginase"/>
    <property type="match status" value="1"/>
</dbReference>
<dbReference type="PRINTS" id="PR00139">
    <property type="entry name" value="ASNGLNASE"/>
</dbReference>
<proteinExistence type="predicted"/>
<dbReference type="KEGG" id="pwu:A8O14_02130"/>
<evidence type="ECO:0000259" key="5">
    <source>
        <dbReference type="Pfam" id="PF17763"/>
    </source>
</evidence>
<evidence type="ECO:0000313" key="6">
    <source>
        <dbReference type="EMBL" id="ANI98994.1"/>
    </source>
</evidence>
<evidence type="ECO:0000256" key="3">
    <source>
        <dbReference type="PROSITE-ProRule" id="PRU10100"/>
    </source>
</evidence>
<dbReference type="GO" id="GO:0004067">
    <property type="term" value="F:asparaginase activity"/>
    <property type="evidence" value="ECO:0007669"/>
    <property type="project" value="UniProtKB-UniRule"/>
</dbReference>
<gene>
    <name evidence="6" type="ORF">A8O14_02130</name>
</gene>
<reference evidence="7" key="1">
    <citation type="submission" date="2016-05" db="EMBL/GenBank/DDBJ databases">
        <title>Polynucleobacter sp. QLW-P1FAT50C-4 genome.</title>
        <authorList>
            <person name="Hahn M.W."/>
        </authorList>
    </citation>
    <scope>NUCLEOTIDE SEQUENCE [LARGE SCALE GENOMIC DNA]</scope>
    <source>
        <strain evidence="7">QLW-P1FAT50C-4</strain>
    </source>
</reference>
<dbReference type="Gene3D" id="3.40.50.1170">
    <property type="entry name" value="L-asparaginase, N-terminal domain"/>
    <property type="match status" value="1"/>
</dbReference>
<evidence type="ECO:0000259" key="4">
    <source>
        <dbReference type="Pfam" id="PF00710"/>
    </source>
</evidence>
<dbReference type="STRING" id="1743168.A8O14_02130"/>
<keyword evidence="7" id="KW-1185">Reference proteome</keyword>